<feature type="region of interest" description="Disordered" evidence="1">
    <location>
        <begin position="119"/>
        <end position="170"/>
    </location>
</feature>
<evidence type="ECO:0000256" key="2">
    <source>
        <dbReference type="SAM" id="Phobius"/>
    </source>
</evidence>
<organism evidence="3 4">
    <name type="scientific">Caenorhabditis tropicalis</name>
    <dbReference type="NCBI Taxonomy" id="1561998"/>
    <lineage>
        <taxon>Eukaryota</taxon>
        <taxon>Metazoa</taxon>
        <taxon>Ecdysozoa</taxon>
        <taxon>Nematoda</taxon>
        <taxon>Chromadorea</taxon>
        <taxon>Rhabditida</taxon>
        <taxon>Rhabditina</taxon>
        <taxon>Rhabditomorpha</taxon>
        <taxon>Rhabditoidea</taxon>
        <taxon>Rhabditidae</taxon>
        <taxon>Peloderinae</taxon>
        <taxon>Caenorhabditis</taxon>
    </lineage>
</organism>
<evidence type="ECO:0000256" key="1">
    <source>
        <dbReference type="SAM" id="MobiDB-lite"/>
    </source>
</evidence>
<name>A0A1I7UWV2_9PELO</name>
<dbReference type="WBParaSite" id="Csp11.Scaffold630.g20143.t1">
    <property type="protein sequence ID" value="Csp11.Scaffold630.g20143.t1"/>
    <property type="gene ID" value="Csp11.Scaffold630.g20143"/>
</dbReference>
<keyword evidence="2" id="KW-0812">Transmembrane</keyword>
<reference evidence="4" key="1">
    <citation type="submission" date="2016-11" db="UniProtKB">
        <authorList>
            <consortium name="WormBaseParasite"/>
        </authorList>
    </citation>
    <scope>IDENTIFICATION</scope>
</reference>
<feature type="transmembrane region" description="Helical" evidence="2">
    <location>
        <begin position="180"/>
        <end position="200"/>
    </location>
</feature>
<sequence>MNLADVNPEMVKQAPPPPPPRPAPKKPSCEPSDVAVRSPPRSRRHNQNPNYAGYVKFAKKQEKSAPALSKKAPPPPPPPVAFSPLNKGALSPALSPNLTIFLYLPSPPRYTPFSAGTILQLPQKTSEGEGKKKSDSNEDSNSLPIKNQSPVKAKSPSGSDPEGEPEVEVKKTGSSKVRCIRFLFSLCFTAFMTILLLWLLTVTTSLNYTEIDFIENKFMED</sequence>
<feature type="compositionally biased region" description="Basic and acidic residues" evidence="1">
    <location>
        <begin position="126"/>
        <end position="136"/>
    </location>
</feature>
<evidence type="ECO:0000313" key="3">
    <source>
        <dbReference type="Proteomes" id="UP000095282"/>
    </source>
</evidence>
<keyword evidence="2" id="KW-1133">Transmembrane helix</keyword>
<dbReference type="AlphaFoldDB" id="A0A1I7UWV2"/>
<protein>
    <submittedName>
        <fullName evidence="4">Hydroxyproline-rich glycoprotein family protein</fullName>
    </submittedName>
</protein>
<evidence type="ECO:0000313" key="4">
    <source>
        <dbReference type="WBParaSite" id="Csp11.Scaffold630.g20143.t1"/>
    </source>
</evidence>
<keyword evidence="2" id="KW-0472">Membrane</keyword>
<accession>A0A1I7UWV2</accession>
<proteinExistence type="predicted"/>
<feature type="region of interest" description="Disordered" evidence="1">
    <location>
        <begin position="1"/>
        <end position="84"/>
    </location>
</feature>
<feature type="compositionally biased region" description="Pro residues" evidence="1">
    <location>
        <begin position="72"/>
        <end position="81"/>
    </location>
</feature>
<dbReference type="Proteomes" id="UP000095282">
    <property type="component" value="Unplaced"/>
</dbReference>
<keyword evidence="3" id="KW-1185">Reference proteome</keyword>